<dbReference type="EMBL" id="JAHDVG010000487">
    <property type="protein sequence ID" value="KAH1166246.1"/>
    <property type="molecule type" value="Genomic_DNA"/>
</dbReference>
<organism evidence="1 2">
    <name type="scientific">Mauremys mutica</name>
    <name type="common">yellowpond turtle</name>
    <dbReference type="NCBI Taxonomy" id="74926"/>
    <lineage>
        <taxon>Eukaryota</taxon>
        <taxon>Metazoa</taxon>
        <taxon>Chordata</taxon>
        <taxon>Craniata</taxon>
        <taxon>Vertebrata</taxon>
        <taxon>Euteleostomi</taxon>
        <taxon>Archelosauria</taxon>
        <taxon>Testudinata</taxon>
        <taxon>Testudines</taxon>
        <taxon>Cryptodira</taxon>
        <taxon>Durocryptodira</taxon>
        <taxon>Testudinoidea</taxon>
        <taxon>Geoemydidae</taxon>
        <taxon>Geoemydinae</taxon>
        <taxon>Mauremys</taxon>
    </lineage>
</organism>
<name>A0A9D4ARW6_9SAUR</name>
<sequence>MSSSTHNFASSIDNCHINLKMLICMCFKSKVETSTYITRNKCTGLYWITFLNCQVWSRQQLQLGDKLISDSSLNFICHSDVFEVTRSCSVYNLLHLLFPDKCKN</sequence>
<accession>A0A9D4ARW6</accession>
<comment type="caution">
    <text evidence="1">The sequence shown here is derived from an EMBL/GenBank/DDBJ whole genome shotgun (WGS) entry which is preliminary data.</text>
</comment>
<proteinExistence type="predicted"/>
<gene>
    <name evidence="1" type="ORF">KIL84_015418</name>
</gene>
<reference evidence="1" key="1">
    <citation type="submission" date="2021-09" db="EMBL/GenBank/DDBJ databases">
        <title>The genome of Mauremys mutica provides insights into the evolution of semi-aquatic lifestyle.</title>
        <authorList>
            <person name="Gong S."/>
            <person name="Gao Y."/>
        </authorList>
    </citation>
    <scope>NUCLEOTIDE SEQUENCE</scope>
    <source>
        <strain evidence="1">MM-2020</strain>
        <tissue evidence="1">Muscle</tissue>
    </source>
</reference>
<protein>
    <submittedName>
        <fullName evidence="1">Uncharacterized protein</fullName>
    </submittedName>
</protein>
<evidence type="ECO:0000313" key="1">
    <source>
        <dbReference type="EMBL" id="KAH1166246.1"/>
    </source>
</evidence>
<keyword evidence="2" id="KW-1185">Reference proteome</keyword>
<evidence type="ECO:0000313" key="2">
    <source>
        <dbReference type="Proteomes" id="UP000827986"/>
    </source>
</evidence>
<dbReference type="AlphaFoldDB" id="A0A9D4ARW6"/>
<dbReference type="Proteomes" id="UP000827986">
    <property type="component" value="Unassembled WGS sequence"/>
</dbReference>